<sequence length="195" mass="21751">MIFQRLKETPSQTAGPYVHLGTVPSAAGLEIRTQENPHILQGDADGTRIRIEGLLIDGAGQPVTDAMMEIWQADSKGRYGQDGFFGWGRTVTDWTTGRWWFETVKPGPVPYRDGRTEAPHIDILIFSRGINIHLHTRLYFADEAEANADDPVLKAAGAPWLQETMIAGRFDADGMPGYRLDIHLQGEKETVFLDM</sequence>
<dbReference type="SUPFAM" id="SSF49482">
    <property type="entry name" value="Aromatic compound dioxygenase"/>
    <property type="match status" value="1"/>
</dbReference>
<evidence type="ECO:0000256" key="1">
    <source>
        <dbReference type="ARBA" id="ARBA00007825"/>
    </source>
</evidence>
<comment type="caution">
    <text evidence="5">The sequence shown here is derived from an EMBL/GenBank/DDBJ whole genome shotgun (WGS) entry which is preliminary data.</text>
</comment>
<keyword evidence="6" id="KW-1185">Reference proteome</keyword>
<evidence type="ECO:0000256" key="2">
    <source>
        <dbReference type="ARBA" id="ARBA00022964"/>
    </source>
</evidence>
<dbReference type="Pfam" id="PF00775">
    <property type="entry name" value="Dioxygenase_C"/>
    <property type="match status" value="1"/>
</dbReference>
<dbReference type="Proteomes" id="UP000017819">
    <property type="component" value="Unassembled WGS sequence"/>
</dbReference>
<dbReference type="PROSITE" id="PS00083">
    <property type="entry name" value="INTRADIOL_DIOXYGENAS"/>
    <property type="match status" value="1"/>
</dbReference>
<evidence type="ECO:0000256" key="3">
    <source>
        <dbReference type="ARBA" id="ARBA00023002"/>
    </source>
</evidence>
<evidence type="ECO:0000313" key="5">
    <source>
        <dbReference type="EMBL" id="ESR23221.1"/>
    </source>
</evidence>
<dbReference type="NCBIfam" id="TIGR02423">
    <property type="entry name" value="protocat_alph"/>
    <property type="match status" value="1"/>
</dbReference>
<evidence type="ECO:0000259" key="4">
    <source>
        <dbReference type="PROSITE" id="PS00083"/>
    </source>
</evidence>
<dbReference type="eggNOG" id="COG3485">
    <property type="taxonomic scope" value="Bacteria"/>
</dbReference>
<dbReference type="InterPro" id="IPR050770">
    <property type="entry name" value="Intradiol_RC_Dioxygenase"/>
</dbReference>
<gene>
    <name evidence="5" type="ORF">N177_3289</name>
</gene>
<name>V4RAL5_9HYPH</name>
<dbReference type="PATRIC" id="fig|631454.5.peg.3249"/>
<dbReference type="InterPro" id="IPR015889">
    <property type="entry name" value="Intradiol_dOase_core"/>
</dbReference>
<comment type="similarity">
    <text evidence="1">Belongs to the intradiol ring-cleavage dioxygenase family.</text>
</comment>
<dbReference type="AlphaFoldDB" id="V4RAL5"/>
<reference evidence="5 6" key="1">
    <citation type="journal article" date="2014" name="Genome Announc.">
        <title>Draft Genome Sequence of Lutibaculum baratangense Strain AMV1T, Isolated from a Mud Volcano in Andamans, India.</title>
        <authorList>
            <person name="Singh A."/>
            <person name="Sreenivas A."/>
            <person name="Sathyanarayana Reddy G."/>
            <person name="Pinnaka A.K."/>
            <person name="Shivaji S."/>
        </authorList>
    </citation>
    <scope>NUCLEOTIDE SEQUENCE [LARGE SCALE GENOMIC DNA]</scope>
    <source>
        <strain evidence="5 6">AMV1</strain>
    </source>
</reference>
<dbReference type="STRING" id="631454.N177_3289"/>
<dbReference type="InterPro" id="IPR000627">
    <property type="entry name" value="Intradiol_dOase_C"/>
</dbReference>
<dbReference type="EC" id="1.13.11.3" evidence="5"/>
<dbReference type="PANTHER" id="PTHR33711">
    <property type="entry name" value="DIOXYGENASE, PUTATIVE (AFU_ORTHOLOGUE AFUA_2G02910)-RELATED"/>
    <property type="match status" value="1"/>
</dbReference>
<protein>
    <submittedName>
        <fullName evidence="5">Protocatechuate 3,4-dioxygenase alpha chain</fullName>
        <ecNumber evidence="5">1.13.11.3</ecNumber>
    </submittedName>
</protein>
<dbReference type="EMBL" id="AWXZ01000039">
    <property type="protein sequence ID" value="ESR23221.1"/>
    <property type="molecule type" value="Genomic_DNA"/>
</dbReference>
<dbReference type="InterPro" id="IPR012786">
    <property type="entry name" value="Protocat_dOase_a"/>
</dbReference>
<feature type="domain" description="Intradiol ring-cleavage dioxygenases" evidence="4">
    <location>
        <begin position="51"/>
        <end position="79"/>
    </location>
</feature>
<dbReference type="RefSeq" id="WP_023433407.1">
    <property type="nucleotide sequence ID" value="NZ_AWXZ01000039.1"/>
</dbReference>
<evidence type="ECO:0000313" key="6">
    <source>
        <dbReference type="Proteomes" id="UP000017819"/>
    </source>
</evidence>
<dbReference type="GO" id="GO:0008199">
    <property type="term" value="F:ferric iron binding"/>
    <property type="evidence" value="ECO:0007669"/>
    <property type="project" value="InterPro"/>
</dbReference>
<organism evidence="5 6">
    <name type="scientific">Lutibaculum baratangense AMV1</name>
    <dbReference type="NCBI Taxonomy" id="631454"/>
    <lineage>
        <taxon>Bacteria</taxon>
        <taxon>Pseudomonadati</taxon>
        <taxon>Pseudomonadota</taxon>
        <taxon>Alphaproteobacteria</taxon>
        <taxon>Hyphomicrobiales</taxon>
        <taxon>Tepidamorphaceae</taxon>
        <taxon>Lutibaculum</taxon>
    </lineage>
</organism>
<dbReference type="OrthoDB" id="9805815at2"/>
<keyword evidence="2 5" id="KW-0223">Dioxygenase</keyword>
<dbReference type="PANTHER" id="PTHR33711:SF9">
    <property type="entry name" value="PROTOCATECHUATE 3,4-DIOXYGENASE ALPHA CHAIN"/>
    <property type="match status" value="1"/>
</dbReference>
<accession>V4RAL5</accession>
<proteinExistence type="inferred from homology"/>
<dbReference type="GO" id="GO:0018578">
    <property type="term" value="F:protocatechuate 3,4-dioxygenase activity"/>
    <property type="evidence" value="ECO:0007669"/>
    <property type="project" value="UniProtKB-EC"/>
</dbReference>
<dbReference type="Gene3D" id="2.60.130.10">
    <property type="entry name" value="Aromatic compound dioxygenase"/>
    <property type="match status" value="1"/>
</dbReference>
<keyword evidence="3 5" id="KW-0560">Oxidoreductase</keyword>